<sequence length="44" mass="4793">MNTEDVLLDELDRMDGHYSESPPSLPPFLLSSLDSLDAVEGSAE</sequence>
<comment type="caution">
    <text evidence="1">The sequence shown here is derived from an EMBL/GenBank/DDBJ whole genome shotgun (WGS) entry which is preliminary data.</text>
</comment>
<evidence type="ECO:0000313" key="1">
    <source>
        <dbReference type="EMBL" id="GFH15638.1"/>
    </source>
</evidence>
<name>A0A699Z949_HAELA</name>
<dbReference type="AlphaFoldDB" id="A0A699Z949"/>
<evidence type="ECO:0000313" key="2">
    <source>
        <dbReference type="Proteomes" id="UP000485058"/>
    </source>
</evidence>
<dbReference type="EMBL" id="BLLF01000878">
    <property type="protein sequence ID" value="GFH15638.1"/>
    <property type="molecule type" value="Genomic_DNA"/>
</dbReference>
<feature type="non-terminal residue" evidence="1">
    <location>
        <position position="44"/>
    </location>
</feature>
<protein>
    <submittedName>
        <fullName evidence="1">Uncharacterized protein</fullName>
    </submittedName>
</protein>
<proteinExistence type="predicted"/>
<feature type="non-terminal residue" evidence="1">
    <location>
        <position position="1"/>
    </location>
</feature>
<dbReference type="Proteomes" id="UP000485058">
    <property type="component" value="Unassembled WGS sequence"/>
</dbReference>
<organism evidence="1 2">
    <name type="scientific">Haematococcus lacustris</name>
    <name type="common">Green alga</name>
    <name type="synonym">Haematococcus pluvialis</name>
    <dbReference type="NCBI Taxonomy" id="44745"/>
    <lineage>
        <taxon>Eukaryota</taxon>
        <taxon>Viridiplantae</taxon>
        <taxon>Chlorophyta</taxon>
        <taxon>core chlorophytes</taxon>
        <taxon>Chlorophyceae</taxon>
        <taxon>CS clade</taxon>
        <taxon>Chlamydomonadales</taxon>
        <taxon>Haematococcaceae</taxon>
        <taxon>Haematococcus</taxon>
    </lineage>
</organism>
<gene>
    <name evidence="1" type="ORF">HaLaN_11899</name>
</gene>
<keyword evidence="2" id="KW-1185">Reference proteome</keyword>
<reference evidence="1 2" key="1">
    <citation type="submission" date="2020-02" db="EMBL/GenBank/DDBJ databases">
        <title>Draft genome sequence of Haematococcus lacustris strain NIES-144.</title>
        <authorList>
            <person name="Morimoto D."/>
            <person name="Nakagawa S."/>
            <person name="Yoshida T."/>
            <person name="Sawayama S."/>
        </authorList>
    </citation>
    <scope>NUCLEOTIDE SEQUENCE [LARGE SCALE GENOMIC DNA]</scope>
    <source>
        <strain evidence="1 2">NIES-144</strain>
    </source>
</reference>
<accession>A0A699Z949</accession>